<dbReference type="STRING" id="29760.F6HZ90"/>
<dbReference type="PANTHER" id="PTHR46483">
    <property type="entry name" value="PHOSPHOLIPASE A1 PLIP2, CHLOROPLASTIC"/>
    <property type="match status" value="1"/>
</dbReference>
<feature type="region of interest" description="Disordered" evidence="2">
    <location>
        <begin position="114"/>
        <end position="140"/>
    </location>
</feature>
<gene>
    <name evidence="4" type="ordered locus">VIT_07s0005g01240</name>
</gene>
<dbReference type="Proteomes" id="UP000009183">
    <property type="component" value="Chromosome 7"/>
</dbReference>
<organism evidence="4 5">
    <name type="scientific">Vitis vinifera</name>
    <name type="common">Grape</name>
    <dbReference type="NCBI Taxonomy" id="29760"/>
    <lineage>
        <taxon>Eukaryota</taxon>
        <taxon>Viridiplantae</taxon>
        <taxon>Streptophyta</taxon>
        <taxon>Embryophyta</taxon>
        <taxon>Tracheophyta</taxon>
        <taxon>Spermatophyta</taxon>
        <taxon>Magnoliopsida</taxon>
        <taxon>eudicotyledons</taxon>
        <taxon>Gunneridae</taxon>
        <taxon>Pentapetalae</taxon>
        <taxon>rosids</taxon>
        <taxon>Vitales</taxon>
        <taxon>Vitaceae</taxon>
        <taxon>Viteae</taxon>
        <taxon>Vitis</taxon>
    </lineage>
</organism>
<dbReference type="FunCoup" id="F6HZ90">
    <property type="interactions" value="261"/>
</dbReference>
<dbReference type="HOGENOM" id="CLU_016443_0_0_1"/>
<evidence type="ECO:0000313" key="4">
    <source>
        <dbReference type="EMBL" id="CCB60005.1"/>
    </source>
</evidence>
<dbReference type="InterPro" id="IPR002921">
    <property type="entry name" value="Fungal_lipase-type"/>
</dbReference>
<dbReference type="InterPro" id="IPR043367">
    <property type="entry name" value="PLIP1/2/3"/>
</dbReference>
<dbReference type="Pfam" id="PF01764">
    <property type="entry name" value="Lipase_3"/>
    <property type="match status" value="1"/>
</dbReference>
<dbReference type="PaxDb" id="29760-VIT_07s0005g01240.t01"/>
<feature type="compositionally biased region" description="Basic and acidic residues" evidence="2">
    <location>
        <begin position="114"/>
        <end position="123"/>
    </location>
</feature>
<feature type="region of interest" description="Disordered" evidence="2">
    <location>
        <begin position="213"/>
        <end position="254"/>
    </location>
</feature>
<dbReference type="AlphaFoldDB" id="F6HZ90"/>
<feature type="domain" description="Fungal lipase-type" evidence="3">
    <location>
        <begin position="342"/>
        <end position="479"/>
    </location>
</feature>
<dbReference type="Gene3D" id="3.40.50.1820">
    <property type="entry name" value="alpha/beta hydrolase"/>
    <property type="match status" value="1"/>
</dbReference>
<reference evidence="5" key="1">
    <citation type="journal article" date="2007" name="Nature">
        <title>The grapevine genome sequence suggests ancestral hexaploidization in major angiosperm phyla.</title>
        <authorList>
            <consortium name="The French-Italian Public Consortium for Grapevine Genome Characterization."/>
            <person name="Jaillon O."/>
            <person name="Aury J.-M."/>
            <person name="Noel B."/>
            <person name="Policriti A."/>
            <person name="Clepet C."/>
            <person name="Casagrande A."/>
            <person name="Choisne N."/>
            <person name="Aubourg S."/>
            <person name="Vitulo N."/>
            <person name="Jubin C."/>
            <person name="Vezzi A."/>
            <person name="Legeai F."/>
            <person name="Hugueney P."/>
            <person name="Dasilva C."/>
            <person name="Horner D."/>
            <person name="Mica E."/>
            <person name="Jublot D."/>
            <person name="Poulain J."/>
            <person name="Bruyere C."/>
            <person name="Billault A."/>
            <person name="Segurens B."/>
            <person name="Gouyvenoux M."/>
            <person name="Ugarte E."/>
            <person name="Cattonaro F."/>
            <person name="Anthouard V."/>
            <person name="Vico V."/>
            <person name="Del Fabbro C."/>
            <person name="Alaux M."/>
            <person name="Di Gaspero G."/>
            <person name="Dumas V."/>
            <person name="Felice N."/>
            <person name="Paillard S."/>
            <person name="Juman I."/>
            <person name="Moroldo M."/>
            <person name="Scalabrin S."/>
            <person name="Canaguier A."/>
            <person name="Le Clainche I."/>
            <person name="Malacrida G."/>
            <person name="Durand E."/>
            <person name="Pesole G."/>
            <person name="Laucou V."/>
            <person name="Chatelet P."/>
            <person name="Merdinoglu D."/>
            <person name="Delledonne M."/>
            <person name="Pezzotti M."/>
            <person name="Lecharny A."/>
            <person name="Scarpelli C."/>
            <person name="Artiguenave F."/>
            <person name="Pe M.E."/>
            <person name="Valle G."/>
            <person name="Morgante M."/>
            <person name="Caboche M."/>
            <person name="Adam-Blondon A.-F."/>
            <person name="Weissenbach J."/>
            <person name="Quetier F."/>
            <person name="Wincker P."/>
        </authorList>
    </citation>
    <scope>NUCLEOTIDE SEQUENCE [LARGE SCALE GENOMIC DNA]</scope>
    <source>
        <strain evidence="5">cv. Pinot noir / PN40024</strain>
    </source>
</reference>
<feature type="compositionally biased region" description="Acidic residues" evidence="2">
    <location>
        <begin position="124"/>
        <end position="140"/>
    </location>
</feature>
<proteinExistence type="predicted"/>
<dbReference type="ExpressionAtlas" id="F6HZ90">
    <property type="expression patterns" value="baseline and differential"/>
</dbReference>
<accession>F6HZ90</accession>
<evidence type="ECO:0000313" key="5">
    <source>
        <dbReference type="Proteomes" id="UP000009183"/>
    </source>
</evidence>
<dbReference type="GO" id="GO:0008970">
    <property type="term" value="F:phospholipase A1 activity"/>
    <property type="evidence" value="ECO:0007669"/>
    <property type="project" value="InterPro"/>
</dbReference>
<dbReference type="PANTHER" id="PTHR46483:SF4">
    <property type="entry name" value="PHOSPHOLIPASE A1 PLIP2, CHLOROPLASTIC"/>
    <property type="match status" value="1"/>
</dbReference>
<feature type="compositionally biased region" description="Basic and acidic residues" evidence="2">
    <location>
        <begin position="213"/>
        <end position="226"/>
    </location>
</feature>
<dbReference type="InParanoid" id="F6HZ90"/>
<evidence type="ECO:0000256" key="1">
    <source>
        <dbReference type="ARBA" id="ARBA00022801"/>
    </source>
</evidence>
<evidence type="ECO:0000256" key="2">
    <source>
        <dbReference type="SAM" id="MobiDB-lite"/>
    </source>
</evidence>
<sequence>MDSLCLPGIHGISPSISVDVRANPTQVSAVGRSTVAQKTTSSGFSFKYSLKSLWPGGKGYYAIGIDDAVLVDNGEKGGDAVEEGVSGSAASEGRSESWVMKILHVRSRWREQEASVEVDQKSECDDDHEDDGDDEEEEEKCCDGCRVDDEEEKKEVQFDRDSFSRLLRRVSLPEAKLYAQMSYLGNLAYTIPRIKPGILLKNHGLRFVTSSVEKREMTTKAEKEQGSDEVQEAEADPKEAEAEEEKGEQKNDGHQLSASAAYQIAASAASYLHSRTRSILPFKSSKAEIEVASFMATTDSVTAVVAAKEEVKQAVADDLNSVLTTPCEWFICDDDRTGTRFFVIQGSESLASWQANLLFEPISFEGLDVPVHRGIYEAAKGIYEQMLPEVLSHLQARGERATFRFTGHSLGGSLSLLVNLMLLIRGVVPPSSLLPVITFGAPSIMCGGDHLLYELGLPRSHVQAVTMHRDIVPRAFSCNYPRHVAELLKAVNGNFRNHPCLNNQKVLYSPMGEFLILQPEEKHSPHHHLLPSGSGLYLLSRPVSDANDAERQLLAAKLVFLNSPHPLEILSDSSAYGSDGTIQRDHDMKSYLRSVRSVIRQEQNSIRKTKREQRRKVWWPIVAPGGIHAGVIVGSPMVSNNMGQDQFNFSGILQTGRESLKRFSRLVASQHMHLLVVLLFPTRLFLLTDSMINSLTR</sequence>
<dbReference type="SUPFAM" id="SSF53474">
    <property type="entry name" value="alpha/beta-Hydrolases"/>
    <property type="match status" value="1"/>
</dbReference>
<name>F6HZ90_VITVI</name>
<dbReference type="eggNOG" id="ENOG502QU4P">
    <property type="taxonomic scope" value="Eukaryota"/>
</dbReference>
<evidence type="ECO:0000259" key="3">
    <source>
        <dbReference type="Pfam" id="PF01764"/>
    </source>
</evidence>
<dbReference type="CDD" id="cd00519">
    <property type="entry name" value="Lipase_3"/>
    <property type="match status" value="1"/>
</dbReference>
<dbReference type="InterPro" id="IPR029058">
    <property type="entry name" value="AB_hydrolase_fold"/>
</dbReference>
<dbReference type="GO" id="GO:0006629">
    <property type="term" value="P:lipid metabolic process"/>
    <property type="evidence" value="ECO:0007669"/>
    <property type="project" value="InterPro"/>
</dbReference>
<protein>
    <recommendedName>
        <fullName evidence="3">Fungal lipase-type domain-containing protein</fullName>
    </recommendedName>
</protein>
<keyword evidence="5" id="KW-1185">Reference proteome</keyword>
<keyword evidence="1" id="KW-0378">Hydrolase</keyword>
<dbReference type="EMBL" id="FN596502">
    <property type="protein sequence ID" value="CCB60005.1"/>
    <property type="molecule type" value="Genomic_DNA"/>
</dbReference>